<protein>
    <submittedName>
        <fullName evidence="2">Uncharacterized protein</fullName>
    </submittedName>
</protein>
<evidence type="ECO:0000313" key="3">
    <source>
        <dbReference type="Proteomes" id="UP000887013"/>
    </source>
</evidence>
<reference evidence="2" key="1">
    <citation type="submission" date="2020-08" db="EMBL/GenBank/DDBJ databases">
        <title>Multicomponent nature underlies the extraordinary mechanical properties of spider dragline silk.</title>
        <authorList>
            <person name="Kono N."/>
            <person name="Nakamura H."/>
            <person name="Mori M."/>
            <person name="Yoshida Y."/>
            <person name="Ohtoshi R."/>
            <person name="Malay A.D."/>
            <person name="Moran D.A.P."/>
            <person name="Tomita M."/>
            <person name="Numata K."/>
            <person name="Arakawa K."/>
        </authorList>
    </citation>
    <scope>NUCLEOTIDE SEQUENCE</scope>
</reference>
<sequence length="183" mass="21024">MPSPTITLQERHSHTSLADVRPLRRKQPQQESVVILHSLQSFPLYFLNSNLHALRLHEKVRDVQHHFLSLFHVFFTSSVPSPSGTLPPSNQTVKEKSSPNVPCVQRTAYGRALKQQQQHQSALIKRRKKKHRKRKKRLRGGTEVEIFLRELPTLRSVSARMCLIPAVKLLCTHLKSLTNRAPV</sequence>
<evidence type="ECO:0000313" key="2">
    <source>
        <dbReference type="EMBL" id="GFU26969.1"/>
    </source>
</evidence>
<proteinExistence type="predicted"/>
<feature type="region of interest" description="Disordered" evidence="1">
    <location>
        <begin position="1"/>
        <end position="24"/>
    </location>
</feature>
<accession>A0A8X6QKJ2</accession>
<evidence type="ECO:0000256" key="1">
    <source>
        <dbReference type="SAM" id="MobiDB-lite"/>
    </source>
</evidence>
<dbReference type="AlphaFoldDB" id="A0A8X6QKJ2"/>
<dbReference type="Proteomes" id="UP000887013">
    <property type="component" value="Unassembled WGS sequence"/>
</dbReference>
<dbReference type="EMBL" id="BMAW01128680">
    <property type="protein sequence ID" value="GFU26969.1"/>
    <property type="molecule type" value="Genomic_DNA"/>
</dbReference>
<name>A0A8X6QKJ2_NEPPI</name>
<organism evidence="2 3">
    <name type="scientific">Nephila pilipes</name>
    <name type="common">Giant wood spider</name>
    <name type="synonym">Nephila maculata</name>
    <dbReference type="NCBI Taxonomy" id="299642"/>
    <lineage>
        <taxon>Eukaryota</taxon>
        <taxon>Metazoa</taxon>
        <taxon>Ecdysozoa</taxon>
        <taxon>Arthropoda</taxon>
        <taxon>Chelicerata</taxon>
        <taxon>Arachnida</taxon>
        <taxon>Araneae</taxon>
        <taxon>Araneomorphae</taxon>
        <taxon>Entelegynae</taxon>
        <taxon>Araneoidea</taxon>
        <taxon>Nephilidae</taxon>
        <taxon>Nephila</taxon>
    </lineage>
</organism>
<keyword evidence="3" id="KW-1185">Reference proteome</keyword>
<gene>
    <name evidence="2" type="ORF">NPIL_115591</name>
</gene>
<comment type="caution">
    <text evidence="2">The sequence shown here is derived from an EMBL/GenBank/DDBJ whole genome shotgun (WGS) entry which is preliminary data.</text>
</comment>